<name>A0ABQ1RR69_9MICO</name>
<keyword evidence="3" id="KW-0805">Transcription regulation</keyword>
<dbReference type="PROSITE" id="PS50110">
    <property type="entry name" value="RESPONSE_REGULATORY"/>
    <property type="match status" value="1"/>
</dbReference>
<evidence type="ECO:0000313" key="9">
    <source>
        <dbReference type="Proteomes" id="UP000629365"/>
    </source>
</evidence>
<keyword evidence="2" id="KW-0902">Two-component regulatory system</keyword>
<gene>
    <name evidence="8" type="ORF">GCM10007269_17990</name>
</gene>
<dbReference type="PANTHER" id="PTHR48111">
    <property type="entry name" value="REGULATOR OF RPOS"/>
    <property type="match status" value="1"/>
</dbReference>
<dbReference type="RefSeq" id="WP_188436226.1">
    <property type="nucleotide sequence ID" value="NZ_BMCM01000002.1"/>
</dbReference>
<dbReference type="Proteomes" id="UP000629365">
    <property type="component" value="Unassembled WGS sequence"/>
</dbReference>
<evidence type="ECO:0000256" key="2">
    <source>
        <dbReference type="ARBA" id="ARBA00023012"/>
    </source>
</evidence>
<dbReference type="Gene3D" id="3.40.50.2300">
    <property type="match status" value="1"/>
</dbReference>
<dbReference type="InterPro" id="IPR001789">
    <property type="entry name" value="Sig_transdc_resp-reg_receiver"/>
</dbReference>
<keyword evidence="1" id="KW-0597">Phosphoprotein</keyword>
<comment type="caution">
    <text evidence="6">Lacks conserved residue(s) required for the propagation of feature annotation.</text>
</comment>
<feature type="domain" description="Response regulatory" evidence="7">
    <location>
        <begin position="9"/>
        <end position="121"/>
    </location>
</feature>
<dbReference type="InterPro" id="IPR011006">
    <property type="entry name" value="CheY-like_superfamily"/>
</dbReference>
<evidence type="ECO:0000313" key="8">
    <source>
        <dbReference type="EMBL" id="GGD75347.1"/>
    </source>
</evidence>
<dbReference type="Pfam" id="PF00072">
    <property type="entry name" value="Response_reg"/>
    <property type="match status" value="1"/>
</dbReference>
<evidence type="ECO:0000256" key="4">
    <source>
        <dbReference type="ARBA" id="ARBA00023125"/>
    </source>
</evidence>
<dbReference type="SUPFAM" id="SSF52172">
    <property type="entry name" value="CheY-like"/>
    <property type="match status" value="1"/>
</dbReference>
<dbReference type="PANTHER" id="PTHR48111:SF1">
    <property type="entry name" value="TWO-COMPONENT RESPONSE REGULATOR ORR33"/>
    <property type="match status" value="1"/>
</dbReference>
<evidence type="ECO:0000256" key="5">
    <source>
        <dbReference type="ARBA" id="ARBA00023163"/>
    </source>
</evidence>
<dbReference type="SMART" id="SM00448">
    <property type="entry name" value="REC"/>
    <property type="match status" value="1"/>
</dbReference>
<sequence>MDAASSQMIAVVIDDDAAEHSSVIEVLARAGLAVHSVSPATAVESVRRYSPVVTVLGIDIPDADGFEIARRIRADSATYLIVLSTRSAQSDVILGYQSGADCYMTKPLRPLELRARVEAMLRRARRS</sequence>
<dbReference type="InterPro" id="IPR039420">
    <property type="entry name" value="WalR-like"/>
</dbReference>
<dbReference type="Gene3D" id="6.10.250.690">
    <property type="match status" value="1"/>
</dbReference>
<evidence type="ECO:0000259" key="7">
    <source>
        <dbReference type="PROSITE" id="PS50110"/>
    </source>
</evidence>
<keyword evidence="5" id="KW-0804">Transcription</keyword>
<organism evidence="8 9">
    <name type="scientific">Microbacterium murale</name>
    <dbReference type="NCBI Taxonomy" id="1081040"/>
    <lineage>
        <taxon>Bacteria</taxon>
        <taxon>Bacillati</taxon>
        <taxon>Actinomycetota</taxon>
        <taxon>Actinomycetes</taxon>
        <taxon>Micrococcales</taxon>
        <taxon>Microbacteriaceae</taxon>
        <taxon>Microbacterium</taxon>
    </lineage>
</organism>
<keyword evidence="9" id="KW-1185">Reference proteome</keyword>
<evidence type="ECO:0000256" key="6">
    <source>
        <dbReference type="PROSITE-ProRule" id="PRU00169"/>
    </source>
</evidence>
<keyword evidence="4" id="KW-0238">DNA-binding</keyword>
<accession>A0ABQ1RR69</accession>
<comment type="caution">
    <text evidence="8">The sequence shown here is derived from an EMBL/GenBank/DDBJ whole genome shotgun (WGS) entry which is preliminary data.</text>
</comment>
<evidence type="ECO:0000256" key="1">
    <source>
        <dbReference type="ARBA" id="ARBA00022553"/>
    </source>
</evidence>
<reference evidence="9" key="1">
    <citation type="journal article" date="2019" name="Int. J. Syst. Evol. Microbiol.">
        <title>The Global Catalogue of Microorganisms (GCM) 10K type strain sequencing project: providing services to taxonomists for standard genome sequencing and annotation.</title>
        <authorList>
            <consortium name="The Broad Institute Genomics Platform"/>
            <consortium name="The Broad Institute Genome Sequencing Center for Infectious Disease"/>
            <person name="Wu L."/>
            <person name="Ma J."/>
        </authorList>
    </citation>
    <scope>NUCLEOTIDE SEQUENCE [LARGE SCALE GENOMIC DNA]</scope>
    <source>
        <strain evidence="9">CCM 7640</strain>
    </source>
</reference>
<proteinExistence type="predicted"/>
<protein>
    <recommendedName>
        <fullName evidence="7">Response regulatory domain-containing protein</fullName>
    </recommendedName>
</protein>
<evidence type="ECO:0000256" key="3">
    <source>
        <dbReference type="ARBA" id="ARBA00023015"/>
    </source>
</evidence>
<dbReference type="EMBL" id="BMCM01000002">
    <property type="protein sequence ID" value="GGD75347.1"/>
    <property type="molecule type" value="Genomic_DNA"/>
</dbReference>